<dbReference type="AlphaFoldDB" id="A0A0B7HN59"/>
<keyword evidence="1" id="KW-1133">Transmembrane helix</keyword>
<reference evidence="2 3" key="1">
    <citation type="submission" date="2015-01" db="EMBL/GenBank/DDBJ databases">
        <authorList>
            <person name="Xiang T."/>
            <person name="Song Y."/>
            <person name="Huang L."/>
            <person name="Wang B."/>
            <person name="Wu P."/>
        </authorList>
    </citation>
    <scope>NUCLEOTIDE SEQUENCE [LARGE SCALE GENOMIC DNA]</scope>
    <source>
        <strain evidence="2 3">Cc12</strain>
    </source>
</reference>
<name>A0A0B7HN59_9FLAO</name>
<keyword evidence="1" id="KW-0812">Transmembrane</keyword>
<feature type="transmembrane region" description="Helical" evidence="1">
    <location>
        <begin position="6"/>
        <end position="27"/>
    </location>
</feature>
<accession>A0A0B7HN59</accession>
<proteinExistence type="predicted"/>
<protein>
    <submittedName>
        <fullName evidence="2">Uncharacterized protein</fullName>
    </submittedName>
</protein>
<dbReference type="RefSeq" id="WP_400131470.1">
    <property type="nucleotide sequence ID" value="NZ_JBIUQV010000001.1"/>
</dbReference>
<organism evidence="2 3">
    <name type="scientific">Capnocytophaga canimorsus</name>
    <dbReference type="NCBI Taxonomy" id="28188"/>
    <lineage>
        <taxon>Bacteria</taxon>
        <taxon>Pseudomonadati</taxon>
        <taxon>Bacteroidota</taxon>
        <taxon>Flavobacteriia</taxon>
        <taxon>Flavobacteriales</taxon>
        <taxon>Flavobacteriaceae</taxon>
        <taxon>Capnocytophaga</taxon>
    </lineage>
</organism>
<gene>
    <name evidence="2" type="ORF">CCAN12_760040</name>
</gene>
<feature type="transmembrane region" description="Helical" evidence="1">
    <location>
        <begin position="74"/>
        <end position="94"/>
    </location>
</feature>
<dbReference type="EMBL" id="CDOE01000074">
    <property type="protein sequence ID" value="CEN39362.1"/>
    <property type="molecule type" value="Genomic_DNA"/>
</dbReference>
<feature type="transmembrane region" description="Helical" evidence="1">
    <location>
        <begin position="143"/>
        <end position="168"/>
    </location>
</feature>
<evidence type="ECO:0000313" key="3">
    <source>
        <dbReference type="Proteomes" id="UP000044026"/>
    </source>
</evidence>
<evidence type="ECO:0000256" key="1">
    <source>
        <dbReference type="SAM" id="Phobius"/>
    </source>
</evidence>
<sequence length="235" mass="27920">MYTNYLFIFAPLMYAFSIYVDMFTYHLKFNLNDEKNYRYLFSLINVFQYSSRAFVLIFAPIMAYYTETIRDKNLIWQMTLLCHILVIFLIIPLYNTNYSKKLSFFLIRKLNLILGKLEYKKNFSVDINPMQRKKTRIETKGDVAFILFSFIAFLIFSFSMTFLYYIAFYYPNKVLILSSYSQLLNAFGAMSILLFIDPRIMAAMDRGDGVKELNFLTTSRIMAHFVLIIILLFII</sequence>
<feature type="transmembrane region" description="Helical" evidence="1">
    <location>
        <begin position="39"/>
        <end position="62"/>
    </location>
</feature>
<feature type="transmembrane region" description="Helical" evidence="1">
    <location>
        <begin position="217"/>
        <end position="234"/>
    </location>
</feature>
<evidence type="ECO:0000313" key="2">
    <source>
        <dbReference type="EMBL" id="CEN39362.1"/>
    </source>
</evidence>
<feature type="transmembrane region" description="Helical" evidence="1">
    <location>
        <begin position="174"/>
        <end position="196"/>
    </location>
</feature>
<dbReference type="Proteomes" id="UP000044026">
    <property type="component" value="Unassembled WGS sequence"/>
</dbReference>
<keyword evidence="1" id="KW-0472">Membrane</keyword>